<dbReference type="Pfam" id="PF08530">
    <property type="entry name" value="PepX_C"/>
    <property type="match status" value="1"/>
</dbReference>
<reference evidence="3 4" key="1">
    <citation type="submission" date="2015-12" db="EMBL/GenBank/DDBJ databases">
        <authorList>
            <person name="Shamseldin A."/>
            <person name="Moawad H."/>
            <person name="Abd El-Rahim W.M."/>
            <person name="Sadowsky M.J."/>
        </authorList>
    </citation>
    <scope>NUCLEOTIDE SEQUENCE [LARGE SCALE GENOMIC DNA]</scope>
    <source>
        <strain evidence="3 4">JC234</strain>
    </source>
</reference>
<dbReference type="SUPFAM" id="SSF49785">
    <property type="entry name" value="Galactose-binding domain-like"/>
    <property type="match status" value="1"/>
</dbReference>
<keyword evidence="1" id="KW-0378">Hydrolase</keyword>
<dbReference type="SUPFAM" id="SSF53474">
    <property type="entry name" value="alpha/beta-Hydrolases"/>
    <property type="match status" value="1"/>
</dbReference>
<accession>A0A1C1YX66</accession>
<dbReference type="SMART" id="SM00939">
    <property type="entry name" value="PepX_C"/>
    <property type="match status" value="1"/>
</dbReference>
<gene>
    <name evidence="3" type="ORF">AWJ14_03410</name>
</gene>
<evidence type="ECO:0000313" key="3">
    <source>
        <dbReference type="EMBL" id="OCW58019.1"/>
    </source>
</evidence>
<dbReference type="InterPro" id="IPR013736">
    <property type="entry name" value="Xaa-Pro_dipept_C"/>
</dbReference>
<dbReference type="InterPro" id="IPR005674">
    <property type="entry name" value="CocE/Ser_esterase"/>
</dbReference>
<dbReference type="Gene3D" id="2.60.120.260">
    <property type="entry name" value="Galactose-binding domain-like"/>
    <property type="match status" value="1"/>
</dbReference>
<dbReference type="EMBL" id="LQZT01000012">
    <property type="protein sequence ID" value="OCW58019.1"/>
    <property type="molecule type" value="Genomic_DNA"/>
</dbReference>
<dbReference type="PANTHER" id="PTHR43056:SF10">
    <property type="entry name" value="COCE_NOND FAMILY, PUTATIVE (AFU_ORTHOLOGUE AFUA_7G00600)-RELATED"/>
    <property type="match status" value="1"/>
</dbReference>
<name>A0A1C1YX66_9HYPH</name>
<dbReference type="AlphaFoldDB" id="A0A1C1YX66"/>
<dbReference type="InterPro" id="IPR008979">
    <property type="entry name" value="Galactose-bd-like_sf"/>
</dbReference>
<dbReference type="Pfam" id="PF02129">
    <property type="entry name" value="Peptidase_S15"/>
    <property type="match status" value="1"/>
</dbReference>
<comment type="caution">
    <text evidence="3">The sequence shown here is derived from an EMBL/GenBank/DDBJ whole genome shotgun (WGS) entry which is preliminary data.</text>
</comment>
<dbReference type="PANTHER" id="PTHR43056">
    <property type="entry name" value="PEPTIDASE S9 PROLYL OLIGOPEPTIDASE"/>
    <property type="match status" value="1"/>
</dbReference>
<dbReference type="Gene3D" id="3.40.50.1820">
    <property type="entry name" value="alpha/beta hydrolase"/>
    <property type="match status" value="1"/>
</dbReference>
<dbReference type="InterPro" id="IPR050585">
    <property type="entry name" value="Xaa-Pro_dipeptidyl-ppase/CocE"/>
</dbReference>
<evidence type="ECO:0000256" key="1">
    <source>
        <dbReference type="ARBA" id="ARBA00022801"/>
    </source>
</evidence>
<sequence>MPETQTAFARDIIEIEDQAIVMPDGCRLSARIWMPKDAADDPVPAIIEHLPYRKRDGTIVRDCLSHPWMAGQGYACIRVDMRGNGDSEGLMDDEYTPQELQDACDVIAWAAAQPWCSGTAGMMGISWGGFNSLQVASLRPPALKAIITICSTVDRFADDIHFKGGCLLGENFGWAATMLSYSSRPPDPLLVGGTWREMWRARLEAMPFLAREWITRQTRDAYWRHGSVCEDYGAIEAAVLSIGGWHDGYRNTISHLVENIKAPVKGLVGPWIHKYPHYAGPEPRIGFLQEAKRWWDRWLKGIDTGADELPAYRAWLMDSIAPARWVDARPGRWIAEDHWPSPNVAVRTLHLGDGTLGEAVMSAPVAVNSPADCGSQAGEYFPFAYSPDQRHGRLRSPPDISACFDGAELSAPLDIVGAPRVTLQVRADKPMAQLAVRLCDLRPDGSSALITMGVLNLSHRNSSEAPEPLVPGETVPVTVTLDQIAYRIPEGHRLRVAISTAYWPFIWPAAEAAILTIDDGMLALPCRTLQAGADECGFEKPVGAASWRHEVLRPGAYSHRVDRDAETGVVTTAIVSDAGENRDLEHGLISGSVTRERWSIHPDDPLSATSEITWEQTGGRGDWRWRTVAEMSMRCDRDWFYVSGTLTVINDGETFFERSWDERIERRFV</sequence>
<dbReference type="STRING" id="1480615.AWJ14_03410"/>
<keyword evidence="4" id="KW-1185">Reference proteome</keyword>
<dbReference type="NCBIfam" id="TIGR00976">
    <property type="entry name" value="CocE_NonD"/>
    <property type="match status" value="1"/>
</dbReference>
<feature type="domain" description="Xaa-Pro dipeptidyl-peptidase C-terminal" evidence="2">
    <location>
        <begin position="292"/>
        <end position="525"/>
    </location>
</feature>
<evidence type="ECO:0000259" key="2">
    <source>
        <dbReference type="SMART" id="SM00939"/>
    </source>
</evidence>
<proteinExistence type="predicted"/>
<dbReference type="InterPro" id="IPR029058">
    <property type="entry name" value="AB_hydrolase_fold"/>
</dbReference>
<protein>
    <submittedName>
        <fullName evidence="3">Peptidase S15</fullName>
    </submittedName>
</protein>
<organism evidence="3 4">
    <name type="scientific">Hoeflea olei</name>
    <dbReference type="NCBI Taxonomy" id="1480615"/>
    <lineage>
        <taxon>Bacteria</taxon>
        <taxon>Pseudomonadati</taxon>
        <taxon>Pseudomonadota</taxon>
        <taxon>Alphaproteobacteria</taxon>
        <taxon>Hyphomicrobiales</taxon>
        <taxon>Rhizobiaceae</taxon>
        <taxon>Hoeflea</taxon>
    </lineage>
</organism>
<dbReference type="Gene3D" id="1.10.3020.10">
    <property type="entry name" value="alpha-amino acid ester hydrolase ( Helical cap domain)"/>
    <property type="match status" value="1"/>
</dbReference>
<dbReference type="Proteomes" id="UP000094795">
    <property type="component" value="Unassembled WGS sequence"/>
</dbReference>
<dbReference type="GO" id="GO:0008239">
    <property type="term" value="F:dipeptidyl-peptidase activity"/>
    <property type="evidence" value="ECO:0007669"/>
    <property type="project" value="InterPro"/>
</dbReference>
<dbReference type="InterPro" id="IPR000383">
    <property type="entry name" value="Xaa-Pro-like_dom"/>
</dbReference>
<evidence type="ECO:0000313" key="4">
    <source>
        <dbReference type="Proteomes" id="UP000094795"/>
    </source>
</evidence>